<evidence type="ECO:0000313" key="19">
    <source>
        <dbReference type="Proteomes" id="UP000002499"/>
    </source>
</evidence>
<dbReference type="OrthoDB" id="4778251at2759"/>
<evidence type="ECO:0000256" key="11">
    <source>
        <dbReference type="ARBA" id="ARBA00023157"/>
    </source>
</evidence>
<dbReference type="InterPro" id="IPR051694">
    <property type="entry name" value="Immunoregulatory_rcpt-like"/>
</dbReference>
<feature type="compositionally biased region" description="Low complexity" evidence="14">
    <location>
        <begin position="106"/>
        <end position="196"/>
    </location>
</feature>
<dbReference type="GO" id="GO:0005576">
    <property type="term" value="C:extracellular region"/>
    <property type="evidence" value="ECO:0007669"/>
    <property type="project" value="UniProtKB-SubCell"/>
</dbReference>
<evidence type="ECO:0000256" key="15">
    <source>
        <dbReference type="SAM" id="Phobius"/>
    </source>
</evidence>
<evidence type="ECO:0000256" key="10">
    <source>
        <dbReference type="ARBA" id="ARBA00023136"/>
    </source>
</evidence>
<feature type="domain" description="CFEM" evidence="17">
    <location>
        <begin position="1"/>
        <end position="115"/>
    </location>
</feature>
<gene>
    <name evidence="18" type="ORF">MAC_00786</name>
</gene>
<keyword evidence="6" id="KW-0325">Glycoprotein</keyword>
<feature type="region of interest" description="Disordered" evidence="14">
    <location>
        <begin position="232"/>
        <end position="254"/>
    </location>
</feature>
<dbReference type="EMBL" id="GL698472">
    <property type="protein sequence ID" value="EFY93003.1"/>
    <property type="molecule type" value="Genomic_DNA"/>
</dbReference>
<dbReference type="InParanoid" id="E9DTE8"/>
<protein>
    <recommendedName>
        <fullName evidence="17">CFEM domain-containing protein</fullName>
    </recommendedName>
</protein>
<dbReference type="GO" id="GO:0071944">
    <property type="term" value="C:cell periphery"/>
    <property type="evidence" value="ECO:0007669"/>
    <property type="project" value="UniProtKB-ARBA"/>
</dbReference>
<dbReference type="GO" id="GO:0098552">
    <property type="term" value="C:side of membrane"/>
    <property type="evidence" value="ECO:0007669"/>
    <property type="project" value="UniProtKB-KW"/>
</dbReference>
<dbReference type="AlphaFoldDB" id="E9DTE8"/>
<evidence type="ECO:0000256" key="12">
    <source>
        <dbReference type="ARBA" id="ARBA00023288"/>
    </source>
</evidence>
<evidence type="ECO:0000313" key="18">
    <source>
        <dbReference type="EMBL" id="EFY93003.1"/>
    </source>
</evidence>
<evidence type="ECO:0000256" key="7">
    <source>
        <dbReference type="ARBA" id="ARBA00022692"/>
    </source>
</evidence>
<name>E9DTE8_METAQ</name>
<comment type="caution">
    <text evidence="13">Lacks conserved residue(s) required for the propagation of feature annotation.</text>
</comment>
<evidence type="ECO:0000256" key="16">
    <source>
        <dbReference type="SAM" id="SignalP"/>
    </source>
</evidence>
<organism evidence="19">
    <name type="scientific">Metarhizium acridum (strain CQMa 102)</name>
    <dbReference type="NCBI Taxonomy" id="655827"/>
    <lineage>
        <taxon>Eukaryota</taxon>
        <taxon>Fungi</taxon>
        <taxon>Dikarya</taxon>
        <taxon>Ascomycota</taxon>
        <taxon>Pezizomycotina</taxon>
        <taxon>Sordariomycetes</taxon>
        <taxon>Hypocreomycetidae</taxon>
        <taxon>Hypocreales</taxon>
        <taxon>Clavicipitaceae</taxon>
        <taxon>Metarhizium</taxon>
    </lineage>
</organism>
<feature type="signal peptide" evidence="16">
    <location>
        <begin position="1"/>
        <end position="22"/>
    </location>
</feature>
<keyword evidence="10 15" id="KW-0472">Membrane</keyword>
<reference evidence="18 19" key="1">
    <citation type="journal article" date="2011" name="PLoS Genet.">
        <title>Genome sequencing and comparative transcriptomics of the model entomopathogenic fungi Metarhizium anisopliae and M. acridum.</title>
        <authorList>
            <person name="Gao Q."/>
            <person name="Jin K."/>
            <person name="Ying S.H."/>
            <person name="Zhang Y."/>
            <person name="Xiao G."/>
            <person name="Shang Y."/>
            <person name="Duan Z."/>
            <person name="Hu X."/>
            <person name="Xie X.Q."/>
            <person name="Zhou G."/>
            <person name="Peng G."/>
            <person name="Luo Z."/>
            <person name="Huang W."/>
            <person name="Wang B."/>
            <person name="Fang W."/>
            <person name="Wang S."/>
            <person name="Zhong Y."/>
            <person name="Ma L.J."/>
            <person name="St Leger R.J."/>
            <person name="Zhao G.P."/>
            <person name="Pei Y."/>
            <person name="Feng M.G."/>
            <person name="Xia Y."/>
            <person name="Wang C."/>
        </authorList>
    </citation>
    <scope>NUCLEOTIDE SEQUENCE [LARGE SCALE GENOMIC DNA]</scope>
    <source>
        <strain evidence="18 19">CQMa 102</strain>
    </source>
</reference>
<feature type="chain" id="PRO_5003234760" description="CFEM domain-containing protein" evidence="16">
    <location>
        <begin position="23"/>
        <end position="296"/>
    </location>
</feature>
<keyword evidence="9 15" id="KW-1133">Transmembrane helix</keyword>
<keyword evidence="5" id="KW-0964">Secreted</keyword>
<dbReference type="Proteomes" id="UP000002499">
    <property type="component" value="Unassembled WGS sequence"/>
</dbReference>
<evidence type="ECO:0000256" key="1">
    <source>
        <dbReference type="ARBA" id="ARBA00004167"/>
    </source>
</evidence>
<dbReference type="eggNOG" id="ENOG502S1H2">
    <property type="taxonomic scope" value="Eukaryota"/>
</dbReference>
<evidence type="ECO:0000256" key="4">
    <source>
        <dbReference type="ARBA" id="ARBA00010031"/>
    </source>
</evidence>
<evidence type="ECO:0000256" key="6">
    <source>
        <dbReference type="ARBA" id="ARBA00022622"/>
    </source>
</evidence>
<dbReference type="GeneID" id="19245097"/>
<evidence type="ECO:0000256" key="8">
    <source>
        <dbReference type="ARBA" id="ARBA00022729"/>
    </source>
</evidence>
<keyword evidence="7 15" id="KW-0812">Transmembrane</keyword>
<proteinExistence type="inferred from homology"/>
<dbReference type="KEGG" id="maw:19245097"/>
<keyword evidence="6" id="KW-0336">GPI-anchor</keyword>
<dbReference type="OMA" id="CINTCVE"/>
<evidence type="ECO:0000256" key="2">
    <source>
        <dbReference type="ARBA" id="ARBA00004589"/>
    </source>
</evidence>
<accession>E9DTE8</accession>
<dbReference type="HOGENOM" id="CLU_081622_0_0_1"/>
<evidence type="ECO:0000256" key="3">
    <source>
        <dbReference type="ARBA" id="ARBA00004613"/>
    </source>
</evidence>
<evidence type="ECO:0000256" key="13">
    <source>
        <dbReference type="PROSITE-ProRule" id="PRU01356"/>
    </source>
</evidence>
<evidence type="ECO:0000256" key="9">
    <source>
        <dbReference type="ARBA" id="ARBA00022989"/>
    </source>
</evidence>
<feature type="disulfide bond" evidence="13">
    <location>
        <begin position="55"/>
        <end position="88"/>
    </location>
</feature>
<keyword evidence="19" id="KW-1185">Reference proteome</keyword>
<evidence type="ECO:0000256" key="5">
    <source>
        <dbReference type="ARBA" id="ARBA00022525"/>
    </source>
</evidence>
<feature type="region of interest" description="Disordered" evidence="14">
    <location>
        <begin position="98"/>
        <end position="196"/>
    </location>
</feature>
<keyword evidence="8 16" id="KW-0732">Signal</keyword>
<sequence>MGRLLPLFLGVFSTLHILGVYAQTAPACVETCTNEVRNKFADLKCPDANAAPCFCTNPTFSAAILECSKAQCAATADNVFTYLSSHFCVGQPLAKSDNTAAPSSEASKTPTPSAHATTSTSAVPAPETTSATSSSAISSSTTATPSATSSMSAQSTTTSATVETTGTSTKSSLPSSTSDSAASATSSSAATEGSASKGLSQAAIAGIGVGIGAAVIAIAGIVICMLLKARRRKPGRHGHNKDISKPLPGPDRMYAQRDTNFRRDRDHSMEKFGNDLEMTSHRYEDMVPRTQPRTLV</sequence>
<dbReference type="STRING" id="655827.E9DTE8"/>
<evidence type="ECO:0000259" key="17">
    <source>
        <dbReference type="PROSITE" id="PS52012"/>
    </source>
</evidence>
<dbReference type="PANTHER" id="PTHR15549">
    <property type="entry name" value="PAIRED IMMUNOGLOBULIN-LIKE TYPE 2 RECEPTOR"/>
    <property type="match status" value="1"/>
</dbReference>
<dbReference type="InterPro" id="IPR008427">
    <property type="entry name" value="Extracellular_membr_CFEM_dom"/>
</dbReference>
<evidence type="ECO:0000256" key="14">
    <source>
        <dbReference type="SAM" id="MobiDB-lite"/>
    </source>
</evidence>
<dbReference type="Pfam" id="PF05730">
    <property type="entry name" value="CFEM"/>
    <property type="match status" value="1"/>
</dbReference>
<feature type="transmembrane region" description="Helical" evidence="15">
    <location>
        <begin position="202"/>
        <end position="227"/>
    </location>
</feature>
<keyword evidence="11 13" id="KW-1015">Disulfide bond</keyword>
<comment type="subcellular location">
    <subcellularLocation>
        <location evidence="2">Membrane</location>
        <topology evidence="2">Lipid-anchor</topology>
        <topology evidence="2">GPI-anchor</topology>
    </subcellularLocation>
    <subcellularLocation>
        <location evidence="1">Membrane</location>
        <topology evidence="1">Single-pass membrane protein</topology>
    </subcellularLocation>
    <subcellularLocation>
        <location evidence="3">Secreted</location>
    </subcellularLocation>
</comment>
<keyword evidence="12" id="KW-0449">Lipoprotein</keyword>
<comment type="similarity">
    <text evidence="4">Belongs to the RBT5 family.</text>
</comment>
<dbReference type="PROSITE" id="PS52012">
    <property type="entry name" value="CFEM"/>
    <property type="match status" value="1"/>
</dbReference>